<comment type="caution">
    <text evidence="1">The sequence shown here is derived from an EMBL/GenBank/DDBJ whole genome shotgun (WGS) entry which is preliminary data.</text>
</comment>
<organism evidence="1 2">
    <name type="scientific">Crenobacter oryzisoli</name>
    <dbReference type="NCBI Taxonomy" id="3056844"/>
    <lineage>
        <taxon>Bacteria</taxon>
        <taxon>Pseudomonadati</taxon>
        <taxon>Pseudomonadota</taxon>
        <taxon>Betaproteobacteria</taxon>
        <taxon>Neisseriales</taxon>
        <taxon>Neisseriaceae</taxon>
        <taxon>Crenobacter</taxon>
    </lineage>
</organism>
<keyword evidence="2" id="KW-1185">Reference proteome</keyword>
<accession>A0ABT7XJ29</accession>
<dbReference type="EMBL" id="JAUEDK010000003">
    <property type="protein sequence ID" value="MDN0073787.1"/>
    <property type="molecule type" value="Genomic_DNA"/>
</dbReference>
<evidence type="ECO:0000313" key="1">
    <source>
        <dbReference type="EMBL" id="MDN0073787.1"/>
    </source>
</evidence>
<sequence>MLHIPWLGARRLPRFITADRLDERRAFLTLANRVDGLLNHARRDTSAGAHP</sequence>
<evidence type="ECO:0000313" key="2">
    <source>
        <dbReference type="Proteomes" id="UP001168540"/>
    </source>
</evidence>
<protein>
    <submittedName>
        <fullName evidence="1">Uncharacterized protein</fullName>
    </submittedName>
</protein>
<name>A0ABT7XJ29_9NEIS</name>
<reference evidence="1" key="1">
    <citation type="submission" date="2023-06" db="EMBL/GenBank/DDBJ databases">
        <authorList>
            <person name="Zhang S."/>
        </authorList>
    </citation>
    <scope>NUCLEOTIDE SEQUENCE</scope>
    <source>
        <strain evidence="1">SG2303</strain>
    </source>
</reference>
<proteinExistence type="predicted"/>
<dbReference type="RefSeq" id="WP_289828328.1">
    <property type="nucleotide sequence ID" value="NZ_JAUEDK010000003.1"/>
</dbReference>
<dbReference type="Proteomes" id="UP001168540">
    <property type="component" value="Unassembled WGS sequence"/>
</dbReference>
<gene>
    <name evidence="1" type="ORF">QU481_02615</name>
</gene>